<evidence type="ECO:0008006" key="8">
    <source>
        <dbReference type="Google" id="ProtNLM"/>
    </source>
</evidence>
<dbReference type="GO" id="GO:0000324">
    <property type="term" value="C:fungal-type vacuole"/>
    <property type="evidence" value="ECO:0007669"/>
    <property type="project" value="TreeGrafter"/>
</dbReference>
<feature type="transmembrane region" description="Helical" evidence="5">
    <location>
        <begin position="159"/>
        <end position="183"/>
    </location>
</feature>
<name>A0A1V6QPW5_9EURO</name>
<dbReference type="PANTHER" id="PTHR31465">
    <property type="entry name" value="PROTEIN RTA1-RELATED"/>
    <property type="match status" value="1"/>
</dbReference>
<reference evidence="7" key="1">
    <citation type="journal article" date="2017" name="Nat. Microbiol.">
        <title>Global analysis of biosynthetic gene clusters reveals vast potential of secondary metabolite production in Penicillium species.</title>
        <authorList>
            <person name="Nielsen J.C."/>
            <person name="Grijseels S."/>
            <person name="Prigent S."/>
            <person name="Ji B."/>
            <person name="Dainat J."/>
            <person name="Nielsen K.F."/>
            <person name="Frisvad J.C."/>
            <person name="Workman M."/>
            <person name="Nielsen J."/>
        </authorList>
    </citation>
    <scope>NUCLEOTIDE SEQUENCE [LARGE SCALE GENOMIC DNA]</scope>
    <source>
        <strain evidence="7">IBT 29525</strain>
    </source>
</reference>
<dbReference type="AlphaFoldDB" id="A0A1V6QPW5"/>
<keyword evidence="3 5" id="KW-1133">Transmembrane helix</keyword>
<dbReference type="PANTHER" id="PTHR31465:SF8">
    <property type="entry name" value="DOMAIN PROTEIN, PUTATIVE (AFU_ORTHOLOGUE AFUA_6G14140)-RELATED"/>
    <property type="match status" value="1"/>
</dbReference>
<organism evidence="6 7">
    <name type="scientific">Penicillium solitum</name>
    <dbReference type="NCBI Taxonomy" id="60172"/>
    <lineage>
        <taxon>Eukaryota</taxon>
        <taxon>Fungi</taxon>
        <taxon>Dikarya</taxon>
        <taxon>Ascomycota</taxon>
        <taxon>Pezizomycotina</taxon>
        <taxon>Eurotiomycetes</taxon>
        <taxon>Eurotiomycetidae</taxon>
        <taxon>Eurotiales</taxon>
        <taxon>Aspergillaceae</taxon>
        <taxon>Penicillium</taxon>
    </lineage>
</organism>
<evidence type="ECO:0000313" key="7">
    <source>
        <dbReference type="Proteomes" id="UP000191612"/>
    </source>
</evidence>
<protein>
    <recommendedName>
        <fullName evidence="8">RTA1 domain protein</fullName>
    </recommendedName>
</protein>
<feature type="transmembrane region" description="Helical" evidence="5">
    <location>
        <begin position="119"/>
        <end position="139"/>
    </location>
</feature>
<evidence type="ECO:0000256" key="1">
    <source>
        <dbReference type="ARBA" id="ARBA00004141"/>
    </source>
</evidence>
<dbReference type="STRING" id="60172.A0A1V6QPW5"/>
<dbReference type="Pfam" id="PF04479">
    <property type="entry name" value="RTA1"/>
    <property type="match status" value="1"/>
</dbReference>
<evidence type="ECO:0000256" key="5">
    <source>
        <dbReference type="SAM" id="Phobius"/>
    </source>
</evidence>
<evidence type="ECO:0000256" key="3">
    <source>
        <dbReference type="ARBA" id="ARBA00022989"/>
    </source>
</evidence>
<sequence>MDFPRSPRYRDIHGSRRIRGTTPDARQSMVNIWVSTTDLLPDIGSIVLQAAGGGDANGAGTDQAMVETGNNIIIADIAFQVTTMSVCGFLELDFFSASRKHLREDFQGEAVTEKPQRKVWLILPAEIAAYITVLIRCIYRLPEMAGGWGNGLMQNEMEFLVLDGMMIALACLVFTVVHPGLYLPTMGTGRSHR</sequence>
<keyword evidence="2 5" id="KW-0812">Transmembrane</keyword>
<gene>
    <name evidence="6" type="ORF">PENSOL_c056G02443</name>
</gene>
<dbReference type="EMBL" id="MDYO01000056">
    <property type="protein sequence ID" value="OQD91259.1"/>
    <property type="molecule type" value="Genomic_DNA"/>
</dbReference>
<accession>A0A1V6QPW5</accession>
<dbReference type="GO" id="GO:0005886">
    <property type="term" value="C:plasma membrane"/>
    <property type="evidence" value="ECO:0007669"/>
    <property type="project" value="TreeGrafter"/>
</dbReference>
<evidence type="ECO:0000256" key="2">
    <source>
        <dbReference type="ARBA" id="ARBA00022692"/>
    </source>
</evidence>
<evidence type="ECO:0000256" key="4">
    <source>
        <dbReference type="ARBA" id="ARBA00023136"/>
    </source>
</evidence>
<dbReference type="InterPro" id="IPR007568">
    <property type="entry name" value="RTA1"/>
</dbReference>
<proteinExistence type="predicted"/>
<comment type="caution">
    <text evidence="6">The sequence shown here is derived from an EMBL/GenBank/DDBJ whole genome shotgun (WGS) entry which is preliminary data.</text>
</comment>
<dbReference type="Proteomes" id="UP000191612">
    <property type="component" value="Unassembled WGS sequence"/>
</dbReference>
<keyword evidence="7" id="KW-1185">Reference proteome</keyword>
<comment type="subcellular location">
    <subcellularLocation>
        <location evidence="1">Membrane</location>
        <topology evidence="1">Multi-pass membrane protein</topology>
    </subcellularLocation>
</comment>
<evidence type="ECO:0000313" key="6">
    <source>
        <dbReference type="EMBL" id="OQD91259.1"/>
    </source>
</evidence>
<keyword evidence="4 5" id="KW-0472">Membrane</keyword>